<dbReference type="Proteomes" id="UP001055057">
    <property type="component" value="Unassembled WGS sequence"/>
</dbReference>
<proteinExistence type="predicted"/>
<sequence length="30" mass="3069">MIPRAVIPTAANSGTCATGRLRSRAADLTP</sequence>
<protein>
    <submittedName>
        <fullName evidence="1">Uncharacterized protein</fullName>
    </submittedName>
</protein>
<name>A0ABQ4U2G2_9HYPH</name>
<comment type="caution">
    <text evidence="1">The sequence shown here is derived from an EMBL/GenBank/DDBJ whole genome shotgun (WGS) entry which is preliminary data.</text>
</comment>
<keyword evidence="2" id="KW-1185">Reference proteome</keyword>
<dbReference type="EMBL" id="BPRB01000173">
    <property type="protein sequence ID" value="GJE60936.1"/>
    <property type="molecule type" value="Genomic_DNA"/>
</dbReference>
<accession>A0ABQ4U2G2</accession>
<reference evidence="1" key="2">
    <citation type="submission" date="2021-08" db="EMBL/GenBank/DDBJ databases">
        <authorList>
            <person name="Tani A."/>
            <person name="Ola A."/>
            <person name="Ogura Y."/>
            <person name="Katsura K."/>
            <person name="Hayashi T."/>
        </authorList>
    </citation>
    <scope>NUCLEOTIDE SEQUENCE</scope>
    <source>
        <strain evidence="1">DSM 23632</strain>
    </source>
</reference>
<evidence type="ECO:0000313" key="1">
    <source>
        <dbReference type="EMBL" id="GJE60936.1"/>
    </source>
</evidence>
<organism evidence="1 2">
    <name type="scientific">Methylobacterium trifolii</name>
    <dbReference type="NCBI Taxonomy" id="1003092"/>
    <lineage>
        <taxon>Bacteria</taxon>
        <taxon>Pseudomonadati</taxon>
        <taxon>Pseudomonadota</taxon>
        <taxon>Alphaproteobacteria</taxon>
        <taxon>Hyphomicrobiales</taxon>
        <taxon>Methylobacteriaceae</taxon>
        <taxon>Methylobacterium</taxon>
    </lineage>
</organism>
<evidence type="ECO:0000313" key="2">
    <source>
        <dbReference type="Proteomes" id="UP001055057"/>
    </source>
</evidence>
<reference evidence="1" key="1">
    <citation type="journal article" date="2021" name="Front. Microbiol.">
        <title>Comprehensive Comparative Genomics and Phenotyping of Methylobacterium Species.</title>
        <authorList>
            <person name="Alessa O."/>
            <person name="Ogura Y."/>
            <person name="Fujitani Y."/>
            <person name="Takami H."/>
            <person name="Hayashi T."/>
            <person name="Sahin N."/>
            <person name="Tani A."/>
        </authorList>
    </citation>
    <scope>NUCLEOTIDE SEQUENCE</scope>
    <source>
        <strain evidence="1">DSM 23632</strain>
    </source>
</reference>
<gene>
    <name evidence="1" type="ORF">MPOCJGCO_3055</name>
</gene>